<evidence type="ECO:0000313" key="5">
    <source>
        <dbReference type="VGNC" id="VGNC:50667"/>
    </source>
</evidence>
<evidence type="ECO:0000256" key="2">
    <source>
        <dbReference type="SAM" id="Phobius"/>
    </source>
</evidence>
<name>F6W9A3_HORSE</name>
<reference evidence="3" key="2">
    <citation type="submission" date="2025-08" db="UniProtKB">
        <authorList>
            <consortium name="Ensembl"/>
        </authorList>
    </citation>
    <scope>IDENTIFICATION</scope>
    <source>
        <strain evidence="3">Thoroughbred</strain>
    </source>
</reference>
<keyword evidence="4" id="KW-1185">Reference proteome</keyword>
<reference evidence="3 4" key="1">
    <citation type="journal article" date="2009" name="Science">
        <title>Genome sequence, comparative analysis, and population genetics of the domestic horse.</title>
        <authorList>
            <consortium name="Broad Institute Genome Sequencing Platform"/>
            <consortium name="Broad Institute Whole Genome Assembly Team"/>
            <person name="Wade C.M."/>
            <person name="Giulotto E."/>
            <person name="Sigurdsson S."/>
            <person name="Zoli M."/>
            <person name="Gnerre S."/>
            <person name="Imsland F."/>
            <person name="Lear T.L."/>
            <person name="Adelson D.L."/>
            <person name="Bailey E."/>
            <person name="Bellone R.R."/>
            <person name="Bloecker H."/>
            <person name="Distl O."/>
            <person name="Edgar R.C."/>
            <person name="Garber M."/>
            <person name="Leeb T."/>
            <person name="Mauceli E."/>
            <person name="MacLeod J.N."/>
            <person name="Penedo M.C.T."/>
            <person name="Raison J.M."/>
            <person name="Sharpe T."/>
            <person name="Vogel J."/>
            <person name="Andersson L."/>
            <person name="Antczak D.F."/>
            <person name="Biagi T."/>
            <person name="Binns M.M."/>
            <person name="Chowdhary B.P."/>
            <person name="Coleman S.J."/>
            <person name="Della Valle G."/>
            <person name="Fryc S."/>
            <person name="Guerin G."/>
            <person name="Hasegawa T."/>
            <person name="Hill E.W."/>
            <person name="Jurka J."/>
            <person name="Kiialainen A."/>
            <person name="Lindgren G."/>
            <person name="Liu J."/>
            <person name="Magnani E."/>
            <person name="Mickelson J.R."/>
            <person name="Murray J."/>
            <person name="Nergadze S.G."/>
            <person name="Onofrio R."/>
            <person name="Pedroni S."/>
            <person name="Piras M.F."/>
            <person name="Raudsepp T."/>
            <person name="Rocchi M."/>
            <person name="Roeed K.H."/>
            <person name="Ryder O.A."/>
            <person name="Searle S."/>
            <person name="Skow L."/>
            <person name="Swinburne J.E."/>
            <person name="Syvaenen A.C."/>
            <person name="Tozaki T."/>
            <person name="Valberg S.J."/>
            <person name="Vaudin M."/>
            <person name="White J.R."/>
            <person name="Zody M.C."/>
            <person name="Lander E.S."/>
            <person name="Lindblad-Toh K."/>
        </authorList>
    </citation>
    <scope>NUCLEOTIDE SEQUENCE [LARGE SCALE GENOMIC DNA]</scope>
    <source>
        <strain evidence="3 4">Thoroughbred</strain>
    </source>
</reference>
<dbReference type="Bgee" id="ENSECAG00000016365">
    <property type="expression patterns" value="Expressed in adult mammalian kidney and 23 other cell types or tissues"/>
</dbReference>
<sequence>MGRDRDFRPSRRVFLLAKPEGPAFRLDAAGQSGRGRLSASGWRPRCLPAVTETAEGRAAPARWEGAGAGSISGAGSSACVDCLWLVSGEGNAEGREQRVFPRFGLRCGDWCEMEVDAAAEYGRDGPRERRGVGEAGQQQQNHEVRPQSGTDRFSKHSYWLDLWLFILFDLVLFVFVYLLP</sequence>
<proteinExistence type="predicted"/>
<dbReference type="PANTHER" id="PTHR37367:SF1">
    <property type="entry name" value="CHROMOSOME 4 OPEN READING FRAME 3"/>
    <property type="match status" value="1"/>
</dbReference>
<gene>
    <name evidence="5" type="primary">C2H4orf3</name>
</gene>
<keyword evidence="2" id="KW-1133">Transmembrane helix</keyword>
<dbReference type="Pfam" id="PF17696">
    <property type="entry name" value="ALN"/>
    <property type="match status" value="1"/>
</dbReference>
<feature type="compositionally biased region" description="Polar residues" evidence="1">
    <location>
        <begin position="136"/>
        <end position="151"/>
    </location>
</feature>
<evidence type="ECO:0000313" key="3">
    <source>
        <dbReference type="Ensembl" id="ENSECAP00000013907.4"/>
    </source>
</evidence>
<dbReference type="HOGENOM" id="CLU_189559_0_0_1"/>
<accession>F6W9A3</accession>
<dbReference type="Ensembl" id="ENSECAT00000017155.4">
    <property type="protein sequence ID" value="ENSECAP00000013907.4"/>
    <property type="gene ID" value="ENSECAG00000016365.4"/>
</dbReference>
<dbReference type="GeneTree" id="ENSGT00530000064570"/>
<evidence type="ECO:0000313" key="4">
    <source>
        <dbReference type="Proteomes" id="UP000002281"/>
    </source>
</evidence>
<protein>
    <submittedName>
        <fullName evidence="3">Chromosome 2 C4orf3 homolog</fullName>
    </submittedName>
</protein>
<keyword evidence="2" id="KW-0472">Membrane</keyword>
<dbReference type="AlphaFoldDB" id="F6W9A3"/>
<dbReference type="Proteomes" id="UP000002281">
    <property type="component" value="Chromosome 2"/>
</dbReference>
<dbReference type="PANTHER" id="PTHR37367">
    <property type="entry name" value="CHROMOSOME 4 OPEN READING FRAME 3"/>
    <property type="match status" value="1"/>
</dbReference>
<dbReference type="VGNC" id="VGNC:50667">
    <property type="gene designation" value="C2H4orf3"/>
</dbReference>
<reference evidence="3" key="3">
    <citation type="submission" date="2025-09" db="UniProtKB">
        <authorList>
            <consortium name="Ensembl"/>
        </authorList>
    </citation>
    <scope>IDENTIFICATION</scope>
    <source>
        <strain evidence="3">Thoroughbred</strain>
    </source>
</reference>
<organism evidence="3 4">
    <name type="scientific">Equus caballus</name>
    <name type="common">Horse</name>
    <dbReference type="NCBI Taxonomy" id="9796"/>
    <lineage>
        <taxon>Eukaryota</taxon>
        <taxon>Metazoa</taxon>
        <taxon>Chordata</taxon>
        <taxon>Craniata</taxon>
        <taxon>Vertebrata</taxon>
        <taxon>Euteleostomi</taxon>
        <taxon>Mammalia</taxon>
        <taxon>Eutheria</taxon>
        <taxon>Laurasiatheria</taxon>
        <taxon>Perissodactyla</taxon>
        <taxon>Equidae</taxon>
        <taxon>Equus</taxon>
    </lineage>
</organism>
<keyword evidence="2" id="KW-0812">Transmembrane</keyword>
<dbReference type="InParanoid" id="F6W9A3"/>
<dbReference type="PaxDb" id="9796-ENSECAP00000013907"/>
<feature type="region of interest" description="Disordered" evidence="1">
    <location>
        <begin position="122"/>
        <end position="151"/>
    </location>
</feature>
<evidence type="ECO:0000256" key="1">
    <source>
        <dbReference type="SAM" id="MobiDB-lite"/>
    </source>
</evidence>
<dbReference type="InterPro" id="IPR038780">
    <property type="entry name" value="ALN"/>
</dbReference>
<feature type="transmembrane region" description="Helical" evidence="2">
    <location>
        <begin position="158"/>
        <end position="179"/>
    </location>
</feature>
<feature type="compositionally biased region" description="Basic and acidic residues" evidence="1">
    <location>
        <begin position="122"/>
        <end position="132"/>
    </location>
</feature>